<dbReference type="GO" id="GO:0051131">
    <property type="term" value="P:chaperone-mediated protein complex assembly"/>
    <property type="evidence" value="ECO:0007669"/>
    <property type="project" value="TreeGrafter"/>
</dbReference>
<feature type="coiled-coil region" evidence="3">
    <location>
        <begin position="2"/>
        <end position="36"/>
    </location>
</feature>
<dbReference type="OrthoDB" id="248120at2759"/>
<dbReference type="GO" id="GO:0006457">
    <property type="term" value="P:protein folding"/>
    <property type="evidence" value="ECO:0007669"/>
    <property type="project" value="InterPro"/>
</dbReference>
<dbReference type="Gene3D" id="1.10.287.370">
    <property type="match status" value="1"/>
</dbReference>
<dbReference type="AlphaFoldDB" id="A0A9W8L6W3"/>
<comment type="similarity">
    <text evidence="1">Belongs to the prefoldin subunit beta family.</text>
</comment>
<evidence type="ECO:0000256" key="2">
    <source>
        <dbReference type="ARBA" id="ARBA00023186"/>
    </source>
</evidence>
<evidence type="ECO:0000256" key="1">
    <source>
        <dbReference type="ARBA" id="ARBA00008045"/>
    </source>
</evidence>
<sequence>MSEQQRKRLESETMALQKLQKEYSTLVASRQKLDSQLQENTLVSNEFKLLNDGARVYKMIGPVLVPQDKAEATANVDKRLEYITDELGRIEKRIAQQAKEQEEKSVEIFKLQMDIQGISKA</sequence>
<dbReference type="PANTHER" id="PTHR21431">
    <property type="entry name" value="PREFOLDIN SUBUNIT 6"/>
    <property type="match status" value="1"/>
</dbReference>
<evidence type="ECO:0000313" key="4">
    <source>
        <dbReference type="EMBL" id="KAJ2748467.1"/>
    </source>
</evidence>
<dbReference type="InterPro" id="IPR002777">
    <property type="entry name" value="PFD_beta-like"/>
</dbReference>
<reference evidence="4" key="1">
    <citation type="submission" date="2022-07" db="EMBL/GenBank/DDBJ databases">
        <title>Phylogenomic reconstructions and comparative analyses of Kickxellomycotina fungi.</title>
        <authorList>
            <person name="Reynolds N.K."/>
            <person name="Stajich J.E."/>
            <person name="Barry K."/>
            <person name="Grigoriev I.V."/>
            <person name="Crous P."/>
            <person name="Smith M.E."/>
        </authorList>
    </citation>
    <scope>NUCLEOTIDE SEQUENCE</scope>
    <source>
        <strain evidence="4">BCRC 34297</strain>
    </source>
</reference>
<organism evidence="4 5">
    <name type="scientific">Coemansia pectinata</name>
    <dbReference type="NCBI Taxonomy" id="1052879"/>
    <lineage>
        <taxon>Eukaryota</taxon>
        <taxon>Fungi</taxon>
        <taxon>Fungi incertae sedis</taxon>
        <taxon>Zoopagomycota</taxon>
        <taxon>Kickxellomycotina</taxon>
        <taxon>Kickxellomycetes</taxon>
        <taxon>Kickxellales</taxon>
        <taxon>Kickxellaceae</taxon>
        <taxon>Coemansia</taxon>
    </lineage>
</organism>
<dbReference type="CDD" id="cd23161">
    <property type="entry name" value="Prefoldin_6"/>
    <property type="match status" value="1"/>
</dbReference>
<dbReference type="GO" id="GO:0016272">
    <property type="term" value="C:prefoldin complex"/>
    <property type="evidence" value="ECO:0007669"/>
    <property type="project" value="InterPro"/>
</dbReference>
<dbReference type="GO" id="GO:0051082">
    <property type="term" value="F:unfolded protein binding"/>
    <property type="evidence" value="ECO:0007669"/>
    <property type="project" value="InterPro"/>
</dbReference>
<name>A0A9W8L6W3_9FUNG</name>
<keyword evidence="5" id="KW-1185">Reference proteome</keyword>
<gene>
    <name evidence="4" type="primary">YKE2</name>
    <name evidence="4" type="ORF">GGI19_006104</name>
</gene>
<dbReference type="FunFam" id="1.10.287.370:FF:000003">
    <property type="entry name" value="Prefoldin subunit 6"/>
    <property type="match status" value="1"/>
</dbReference>
<dbReference type="Pfam" id="PF01920">
    <property type="entry name" value="Prefoldin_2"/>
    <property type="match status" value="1"/>
</dbReference>
<evidence type="ECO:0000313" key="5">
    <source>
        <dbReference type="Proteomes" id="UP001140011"/>
    </source>
</evidence>
<dbReference type="GO" id="GO:0051087">
    <property type="term" value="F:protein-folding chaperone binding"/>
    <property type="evidence" value="ECO:0007669"/>
    <property type="project" value="TreeGrafter"/>
</dbReference>
<keyword evidence="2" id="KW-0143">Chaperone</keyword>
<evidence type="ECO:0000256" key="3">
    <source>
        <dbReference type="SAM" id="Coils"/>
    </source>
</evidence>
<dbReference type="PANTHER" id="PTHR21431:SF0">
    <property type="entry name" value="PREFOLDIN SUBUNIT 6"/>
    <property type="match status" value="1"/>
</dbReference>
<dbReference type="Proteomes" id="UP001140011">
    <property type="component" value="Unassembled WGS sequence"/>
</dbReference>
<dbReference type="GO" id="GO:0005737">
    <property type="term" value="C:cytoplasm"/>
    <property type="evidence" value="ECO:0007669"/>
    <property type="project" value="TreeGrafter"/>
</dbReference>
<accession>A0A9W8L6W3</accession>
<dbReference type="InterPro" id="IPR009053">
    <property type="entry name" value="Prefoldin"/>
</dbReference>
<protein>
    <submittedName>
        <fullName evidence="4">Prefoldin subunit 6</fullName>
    </submittedName>
</protein>
<keyword evidence="3" id="KW-0175">Coiled coil</keyword>
<proteinExistence type="inferred from homology"/>
<dbReference type="SUPFAM" id="SSF46579">
    <property type="entry name" value="Prefoldin"/>
    <property type="match status" value="1"/>
</dbReference>
<dbReference type="EMBL" id="JANBUH010001069">
    <property type="protein sequence ID" value="KAJ2748467.1"/>
    <property type="molecule type" value="Genomic_DNA"/>
</dbReference>
<comment type="caution">
    <text evidence="4">The sequence shown here is derived from an EMBL/GenBank/DDBJ whole genome shotgun (WGS) entry which is preliminary data.</text>
</comment>